<dbReference type="EMBL" id="ADBJ01000020">
    <property type="protein sequence ID" value="EFA82270.1"/>
    <property type="molecule type" value="Genomic_DNA"/>
</dbReference>
<feature type="binding site" evidence="5">
    <location>
        <position position="192"/>
    </location>
    <ligand>
        <name>Zn(2+)</name>
        <dbReference type="ChEBI" id="CHEBI:29105"/>
    </ligand>
</feature>
<comment type="subcellular location">
    <subcellularLocation>
        <location evidence="1">Membrane</location>
        <topology evidence="1">Multi-pass membrane protein</topology>
    </subcellularLocation>
</comment>
<keyword evidence="3 7" id="KW-1133">Transmembrane helix</keyword>
<evidence type="ECO:0000256" key="2">
    <source>
        <dbReference type="ARBA" id="ARBA00022692"/>
    </source>
</evidence>
<keyword evidence="5" id="KW-0479">Metal-binding</keyword>
<dbReference type="GeneID" id="31360180"/>
<comment type="caution">
    <text evidence="8">The sequence shown here is derived from an EMBL/GenBank/DDBJ whole genome shotgun (WGS) entry which is preliminary data.</text>
</comment>
<proteinExistence type="predicted"/>
<dbReference type="PANTHER" id="PTHR20855:SF42">
    <property type="match status" value="1"/>
</dbReference>
<protein>
    <submittedName>
        <fullName evidence="8">Uncharacterized protein</fullName>
    </submittedName>
</protein>
<dbReference type="AlphaFoldDB" id="D3B8A2"/>
<sequence>MSSINQLVDDDLKKDINQAISHVKIYLRQRFNEGRTQLNNQIKQHQQLKEKEFEQQQLKDKQLNYDSNSDNDKNNISENNNSNIDNKENNNNSNNITTDSFENVPKKTKFCCEHVDNIPEMRTLFFTLTAFFGIIPASHALYLFEWDVGILFFYRINVMFALFGIGLIFYIARIPERWMPGIFDSVSGFGSHAIWHLFTFLAPLYHYHTCKLTFSAAIGQCGL</sequence>
<dbReference type="PANTHER" id="PTHR20855">
    <property type="entry name" value="ADIPOR/PROGESTIN RECEPTOR-RELATED"/>
    <property type="match status" value="1"/>
</dbReference>
<dbReference type="InParanoid" id="D3B8A2"/>
<evidence type="ECO:0000256" key="5">
    <source>
        <dbReference type="PIRSR" id="PIRSR604254-1"/>
    </source>
</evidence>
<dbReference type="RefSeq" id="XP_020434387.1">
    <property type="nucleotide sequence ID" value="XM_020575592.1"/>
</dbReference>
<feature type="transmembrane region" description="Helical" evidence="7">
    <location>
        <begin position="124"/>
        <end position="144"/>
    </location>
</feature>
<reference evidence="8 9" key="1">
    <citation type="journal article" date="2011" name="Genome Res.">
        <title>Phylogeny-wide analysis of social amoeba genomes highlights ancient origins for complex intercellular communication.</title>
        <authorList>
            <person name="Heidel A.J."/>
            <person name="Lawal H.M."/>
            <person name="Felder M."/>
            <person name="Schilde C."/>
            <person name="Helps N.R."/>
            <person name="Tunggal B."/>
            <person name="Rivero F."/>
            <person name="John U."/>
            <person name="Schleicher M."/>
            <person name="Eichinger L."/>
            <person name="Platzer M."/>
            <person name="Noegel A.A."/>
            <person name="Schaap P."/>
            <person name="Gloeckner G."/>
        </authorList>
    </citation>
    <scope>NUCLEOTIDE SEQUENCE [LARGE SCALE GENOMIC DNA]</scope>
    <source>
        <strain evidence="9">ATCC 26659 / Pp 5 / PN500</strain>
    </source>
</reference>
<evidence type="ECO:0000256" key="4">
    <source>
        <dbReference type="ARBA" id="ARBA00023136"/>
    </source>
</evidence>
<dbReference type="InterPro" id="IPR004254">
    <property type="entry name" value="AdipoR/HlyIII-related"/>
</dbReference>
<gene>
    <name evidence="8" type="ORF">PPL_04693</name>
</gene>
<evidence type="ECO:0000256" key="6">
    <source>
        <dbReference type="SAM" id="MobiDB-lite"/>
    </source>
</evidence>
<evidence type="ECO:0000313" key="8">
    <source>
        <dbReference type="EMBL" id="EFA82270.1"/>
    </source>
</evidence>
<organism evidence="8 9">
    <name type="scientific">Heterostelium pallidum (strain ATCC 26659 / Pp 5 / PN500)</name>
    <name type="common">Cellular slime mold</name>
    <name type="synonym">Polysphondylium pallidum</name>
    <dbReference type="NCBI Taxonomy" id="670386"/>
    <lineage>
        <taxon>Eukaryota</taxon>
        <taxon>Amoebozoa</taxon>
        <taxon>Evosea</taxon>
        <taxon>Eumycetozoa</taxon>
        <taxon>Dictyostelia</taxon>
        <taxon>Acytosteliales</taxon>
        <taxon>Acytosteliaceae</taxon>
        <taxon>Heterostelium</taxon>
    </lineage>
</organism>
<evidence type="ECO:0000256" key="3">
    <source>
        <dbReference type="ARBA" id="ARBA00022989"/>
    </source>
</evidence>
<dbReference type="GO" id="GO:0016020">
    <property type="term" value="C:membrane"/>
    <property type="evidence" value="ECO:0007669"/>
    <property type="project" value="UniProtKB-SubCell"/>
</dbReference>
<feature type="region of interest" description="Disordered" evidence="6">
    <location>
        <begin position="64"/>
        <end position="100"/>
    </location>
</feature>
<evidence type="ECO:0000313" key="9">
    <source>
        <dbReference type="Proteomes" id="UP000001396"/>
    </source>
</evidence>
<dbReference type="Pfam" id="PF03006">
    <property type="entry name" value="HlyIII"/>
    <property type="match status" value="1"/>
</dbReference>
<dbReference type="STRING" id="670386.D3B8A2"/>
<keyword evidence="5" id="KW-0862">Zinc</keyword>
<dbReference type="Proteomes" id="UP000001396">
    <property type="component" value="Unassembled WGS sequence"/>
</dbReference>
<name>D3B8A2_HETP5</name>
<keyword evidence="2 7" id="KW-0812">Transmembrane</keyword>
<keyword evidence="9" id="KW-1185">Reference proteome</keyword>
<evidence type="ECO:0000256" key="7">
    <source>
        <dbReference type="SAM" id="Phobius"/>
    </source>
</evidence>
<dbReference type="GO" id="GO:0046872">
    <property type="term" value="F:metal ion binding"/>
    <property type="evidence" value="ECO:0007669"/>
    <property type="project" value="UniProtKB-KW"/>
</dbReference>
<feature type="binding site" evidence="5">
    <location>
        <position position="196"/>
    </location>
    <ligand>
        <name>Zn(2+)</name>
        <dbReference type="ChEBI" id="CHEBI:29105"/>
    </ligand>
</feature>
<accession>D3B8A2</accession>
<feature type="transmembrane region" description="Helical" evidence="7">
    <location>
        <begin position="150"/>
        <end position="172"/>
    </location>
</feature>
<dbReference type="GO" id="GO:0038023">
    <property type="term" value="F:signaling receptor activity"/>
    <property type="evidence" value="ECO:0007669"/>
    <property type="project" value="TreeGrafter"/>
</dbReference>
<keyword evidence="4 7" id="KW-0472">Membrane</keyword>
<feature type="compositionally biased region" description="Low complexity" evidence="6">
    <location>
        <begin position="76"/>
        <end position="100"/>
    </location>
</feature>
<evidence type="ECO:0000256" key="1">
    <source>
        <dbReference type="ARBA" id="ARBA00004141"/>
    </source>
</evidence>